<organism evidence="14 15">
    <name type="scientific">Dyadobacter linearis</name>
    <dbReference type="NCBI Taxonomy" id="2823330"/>
    <lineage>
        <taxon>Bacteria</taxon>
        <taxon>Pseudomonadati</taxon>
        <taxon>Bacteroidota</taxon>
        <taxon>Cytophagia</taxon>
        <taxon>Cytophagales</taxon>
        <taxon>Spirosomataceae</taxon>
        <taxon>Dyadobacter</taxon>
    </lineage>
</organism>
<sequence>MKDRPWLKTALSPFSRVYGWVTDLRNQLYDRGSFSSRKASQIVVSIGNITVGGTGKTPVTEYLANLLSARNPIAILSRGYGRKTKGFLLADDNSTAETIGDEPLQFYNKFKNKPVTVVVSEDRAVGAARLAEIRPEARIILLDDAFQHRAIRRDINILLSDFNRPFYKDLPFPAGRLRENRNGAKRADAVIVTKCPHEPDALIRKQITEQINKYTSENVPVFFSKTDYAEPLTYAGSPVKLKNVKIAAGIADPRPFIRYVDTHFHVLDQMLFPDHYNYKATDVEELIKYLKNGTFVLTTEKDMVKLKPLVAQSGHIDRFAYIPVTVHFGSDTDRFNAWFGLRIEALQNTAAR</sequence>
<comment type="pathway">
    <text evidence="2 13">Glycolipid biosynthesis; lipid IV(A) biosynthesis; lipid IV(A) from (3R)-3-hydroxytetradecanoyl-[acyl-carrier-protein] and UDP-N-acetyl-alpha-D-glucosamine: step 6/6.</text>
</comment>
<keyword evidence="15" id="KW-1185">Reference proteome</keyword>
<evidence type="ECO:0000313" key="15">
    <source>
        <dbReference type="Proteomes" id="UP000679725"/>
    </source>
</evidence>
<dbReference type="Proteomes" id="UP000679725">
    <property type="component" value="Unassembled WGS sequence"/>
</dbReference>
<keyword evidence="9 13" id="KW-0418">Kinase</keyword>
<accession>A0ABM8UW49</accession>
<evidence type="ECO:0000313" key="14">
    <source>
        <dbReference type="EMBL" id="CAG5073062.1"/>
    </source>
</evidence>
<keyword evidence="7 13" id="KW-0808">Transferase</keyword>
<evidence type="ECO:0000256" key="10">
    <source>
        <dbReference type="ARBA" id="ARBA00022840"/>
    </source>
</evidence>
<evidence type="ECO:0000256" key="2">
    <source>
        <dbReference type="ARBA" id="ARBA00004870"/>
    </source>
</evidence>
<comment type="catalytic activity">
    <reaction evidence="13">
        <text>a lipid A disaccharide + ATP = a lipid IVA + ADP + H(+)</text>
        <dbReference type="Rhea" id="RHEA:67840"/>
        <dbReference type="ChEBI" id="CHEBI:15378"/>
        <dbReference type="ChEBI" id="CHEBI:30616"/>
        <dbReference type="ChEBI" id="CHEBI:176343"/>
        <dbReference type="ChEBI" id="CHEBI:176425"/>
        <dbReference type="ChEBI" id="CHEBI:456216"/>
        <dbReference type="EC" id="2.7.1.130"/>
    </reaction>
</comment>
<proteinExistence type="inferred from homology"/>
<keyword evidence="11 13" id="KW-0443">Lipid metabolism</keyword>
<keyword evidence="10 13" id="KW-0067">ATP-binding</keyword>
<dbReference type="RefSeq" id="WP_215235846.1">
    <property type="nucleotide sequence ID" value="NZ_CAJRAU010000007.1"/>
</dbReference>
<protein>
    <recommendedName>
        <fullName evidence="4 13">Tetraacyldisaccharide 4'-kinase</fullName>
        <ecNumber evidence="3 13">2.7.1.130</ecNumber>
    </recommendedName>
    <alternativeName>
        <fullName evidence="12 13">Lipid A 4'-kinase</fullName>
    </alternativeName>
</protein>
<keyword evidence="5 13" id="KW-0444">Lipid biosynthesis</keyword>
<dbReference type="InterPro" id="IPR027417">
    <property type="entry name" value="P-loop_NTPase"/>
</dbReference>
<name>A0ABM8UW49_9BACT</name>
<dbReference type="Pfam" id="PF02606">
    <property type="entry name" value="LpxK"/>
    <property type="match status" value="1"/>
</dbReference>
<comment type="function">
    <text evidence="1 13">Transfers the gamma-phosphate of ATP to the 4'-position of a tetraacyldisaccharide 1-phosphate intermediate (termed DS-1-P) to form tetraacyldisaccharide 1,4'-bis-phosphate (lipid IVA).</text>
</comment>
<keyword evidence="6 13" id="KW-0441">Lipid A biosynthesis</keyword>
<reference evidence="14 15" key="1">
    <citation type="submission" date="2021-04" db="EMBL/GenBank/DDBJ databases">
        <authorList>
            <person name="Rodrigo-Torres L."/>
            <person name="Arahal R. D."/>
            <person name="Lucena T."/>
        </authorList>
    </citation>
    <scope>NUCLEOTIDE SEQUENCE [LARGE SCALE GENOMIC DNA]</scope>
    <source>
        <strain evidence="14 15">CECT 9623</strain>
    </source>
</reference>
<dbReference type="GO" id="GO:0009029">
    <property type="term" value="F:lipid-A 4'-kinase activity"/>
    <property type="evidence" value="ECO:0007669"/>
    <property type="project" value="UniProtKB-EC"/>
</dbReference>
<comment type="caution">
    <text evidence="14">The sequence shown here is derived from an EMBL/GenBank/DDBJ whole genome shotgun (WGS) entry which is preliminary data.</text>
</comment>
<evidence type="ECO:0000256" key="4">
    <source>
        <dbReference type="ARBA" id="ARBA00016436"/>
    </source>
</evidence>
<evidence type="ECO:0000256" key="5">
    <source>
        <dbReference type="ARBA" id="ARBA00022516"/>
    </source>
</evidence>
<feature type="binding site" evidence="13">
    <location>
        <begin position="50"/>
        <end position="57"/>
    </location>
    <ligand>
        <name>ATP</name>
        <dbReference type="ChEBI" id="CHEBI:30616"/>
    </ligand>
</feature>
<evidence type="ECO:0000256" key="6">
    <source>
        <dbReference type="ARBA" id="ARBA00022556"/>
    </source>
</evidence>
<dbReference type="NCBIfam" id="TIGR00682">
    <property type="entry name" value="lpxK"/>
    <property type="match status" value="1"/>
</dbReference>
<dbReference type="HAMAP" id="MF_00409">
    <property type="entry name" value="LpxK"/>
    <property type="match status" value="1"/>
</dbReference>
<evidence type="ECO:0000256" key="11">
    <source>
        <dbReference type="ARBA" id="ARBA00023098"/>
    </source>
</evidence>
<evidence type="ECO:0000256" key="3">
    <source>
        <dbReference type="ARBA" id="ARBA00012071"/>
    </source>
</evidence>
<dbReference type="InterPro" id="IPR003758">
    <property type="entry name" value="LpxK"/>
</dbReference>
<evidence type="ECO:0000256" key="8">
    <source>
        <dbReference type="ARBA" id="ARBA00022741"/>
    </source>
</evidence>
<evidence type="ECO:0000256" key="7">
    <source>
        <dbReference type="ARBA" id="ARBA00022679"/>
    </source>
</evidence>
<evidence type="ECO:0000256" key="13">
    <source>
        <dbReference type="HAMAP-Rule" id="MF_00409"/>
    </source>
</evidence>
<evidence type="ECO:0000256" key="9">
    <source>
        <dbReference type="ARBA" id="ARBA00022777"/>
    </source>
</evidence>
<dbReference type="PANTHER" id="PTHR42724:SF1">
    <property type="entry name" value="TETRAACYLDISACCHARIDE 4'-KINASE, MITOCHONDRIAL-RELATED"/>
    <property type="match status" value="1"/>
</dbReference>
<dbReference type="PANTHER" id="PTHR42724">
    <property type="entry name" value="TETRAACYLDISACCHARIDE 4'-KINASE"/>
    <property type="match status" value="1"/>
</dbReference>
<dbReference type="EMBL" id="CAJRAU010000007">
    <property type="protein sequence ID" value="CAG5073062.1"/>
    <property type="molecule type" value="Genomic_DNA"/>
</dbReference>
<comment type="similarity">
    <text evidence="13">Belongs to the LpxK family.</text>
</comment>
<evidence type="ECO:0000256" key="1">
    <source>
        <dbReference type="ARBA" id="ARBA00002274"/>
    </source>
</evidence>
<dbReference type="EC" id="2.7.1.130" evidence="3 13"/>
<keyword evidence="8 13" id="KW-0547">Nucleotide-binding</keyword>
<evidence type="ECO:0000256" key="12">
    <source>
        <dbReference type="ARBA" id="ARBA00029757"/>
    </source>
</evidence>
<gene>
    <name evidence="13 14" type="primary">lpxK</name>
    <name evidence="14" type="ORF">DYBT9623_04587</name>
</gene>
<dbReference type="SUPFAM" id="SSF52540">
    <property type="entry name" value="P-loop containing nucleoside triphosphate hydrolases"/>
    <property type="match status" value="1"/>
</dbReference>